<name>A0A4D4JCE5_9PSEU</name>
<gene>
    <name evidence="2" type="ORF">GTS_32100</name>
</gene>
<dbReference type="AlphaFoldDB" id="A0A4D4JCE5"/>
<accession>A0A4D4JCE5</accession>
<feature type="domain" description="DUF5753" evidence="1">
    <location>
        <begin position="1"/>
        <end position="160"/>
    </location>
</feature>
<evidence type="ECO:0000313" key="3">
    <source>
        <dbReference type="Proteomes" id="UP000298860"/>
    </source>
</evidence>
<evidence type="ECO:0000259" key="1">
    <source>
        <dbReference type="Pfam" id="PF19054"/>
    </source>
</evidence>
<organism evidence="2 3">
    <name type="scientific">Gandjariella thermophila</name>
    <dbReference type="NCBI Taxonomy" id="1931992"/>
    <lineage>
        <taxon>Bacteria</taxon>
        <taxon>Bacillati</taxon>
        <taxon>Actinomycetota</taxon>
        <taxon>Actinomycetes</taxon>
        <taxon>Pseudonocardiales</taxon>
        <taxon>Pseudonocardiaceae</taxon>
        <taxon>Gandjariella</taxon>
    </lineage>
</organism>
<dbReference type="Pfam" id="PF19054">
    <property type="entry name" value="DUF5753"/>
    <property type="match status" value="1"/>
</dbReference>
<dbReference type="InterPro" id="IPR043917">
    <property type="entry name" value="DUF5753"/>
</dbReference>
<comment type="caution">
    <text evidence="2">The sequence shown here is derived from an EMBL/GenBank/DDBJ whole genome shotgun (WGS) entry which is preliminary data.</text>
</comment>
<dbReference type="OrthoDB" id="3672921at2"/>
<keyword evidence="3" id="KW-1185">Reference proteome</keyword>
<proteinExistence type="predicted"/>
<sequence>MIPGLLQTEAYARAVHVLARHMTEPAGVDRKVSVRMRRQQRLTAEQDSLEFHAVISEAALRRIADTDLAEEQLRHLLAMAERPNVSVRVLPFRTGLHESMSGSFVLLDFAPEVSLPVAFQEYAVGGHLVDDQDVVAELSTLFDHLGRQSLDDEEAARLIANMLKRTR</sequence>
<evidence type="ECO:0000313" key="2">
    <source>
        <dbReference type="EMBL" id="GDY31577.1"/>
    </source>
</evidence>
<protein>
    <recommendedName>
        <fullName evidence="1">DUF5753 domain-containing protein</fullName>
    </recommendedName>
</protein>
<dbReference type="EMBL" id="BJFL01000015">
    <property type="protein sequence ID" value="GDY31577.1"/>
    <property type="molecule type" value="Genomic_DNA"/>
</dbReference>
<dbReference type="RefSeq" id="WP_137814639.1">
    <property type="nucleotide sequence ID" value="NZ_BJFL01000015.1"/>
</dbReference>
<reference evidence="3" key="1">
    <citation type="submission" date="2019-04" db="EMBL/GenBank/DDBJ databases">
        <title>Draft genome sequence of Pseudonocardiaceae bacterium SL3-2-4.</title>
        <authorList>
            <person name="Ningsih F."/>
            <person name="Yokota A."/>
            <person name="Sakai Y."/>
            <person name="Nanatani K."/>
            <person name="Yabe S."/>
            <person name="Oetari A."/>
            <person name="Sjamsuridzal W."/>
        </authorList>
    </citation>
    <scope>NUCLEOTIDE SEQUENCE [LARGE SCALE GENOMIC DNA]</scope>
    <source>
        <strain evidence="3">SL3-2-4</strain>
    </source>
</reference>
<dbReference type="Proteomes" id="UP000298860">
    <property type="component" value="Unassembled WGS sequence"/>
</dbReference>